<gene>
    <name evidence="4" type="ORF">BTO20_11620</name>
</gene>
<dbReference type="NCBIfam" id="NF004512">
    <property type="entry name" value="PRK05853.1"/>
    <property type="match status" value="1"/>
</dbReference>
<dbReference type="CDD" id="cd04496">
    <property type="entry name" value="SSB_OBF"/>
    <property type="match status" value="1"/>
</dbReference>
<dbReference type="Gene3D" id="2.40.50.140">
    <property type="entry name" value="Nucleic acid-binding proteins"/>
    <property type="match status" value="1"/>
</dbReference>
<dbReference type="SUPFAM" id="SSF50249">
    <property type="entry name" value="Nucleic acid-binding proteins"/>
    <property type="match status" value="1"/>
</dbReference>
<feature type="region of interest" description="Disordered" evidence="3">
    <location>
        <begin position="142"/>
        <end position="172"/>
    </location>
</feature>
<evidence type="ECO:0000256" key="2">
    <source>
        <dbReference type="PROSITE-ProRule" id="PRU00252"/>
    </source>
</evidence>
<dbReference type="EMBL" id="CP020809">
    <property type="protein sequence ID" value="ART69140.1"/>
    <property type="molecule type" value="Genomic_DNA"/>
</dbReference>
<evidence type="ECO:0000313" key="4">
    <source>
        <dbReference type="EMBL" id="ART69140.1"/>
    </source>
</evidence>
<dbReference type="Pfam" id="PF00436">
    <property type="entry name" value="SSB"/>
    <property type="match status" value="1"/>
</dbReference>
<evidence type="ECO:0000256" key="1">
    <source>
        <dbReference type="ARBA" id="ARBA00023125"/>
    </source>
</evidence>
<evidence type="ECO:0000313" key="5">
    <source>
        <dbReference type="Proteomes" id="UP000195331"/>
    </source>
</evidence>
<reference evidence="4 5" key="1">
    <citation type="submission" date="2017-04" db="EMBL/GenBank/DDBJ databases">
        <title>Whole Genome Sequence of 1,4-Dioxane Degrading Bacterium Mycobacterium dioxanotrophicus PH-06.</title>
        <authorList>
            <person name="He Y."/>
        </authorList>
    </citation>
    <scope>NUCLEOTIDE SEQUENCE [LARGE SCALE GENOMIC DNA]</scope>
    <source>
        <strain evidence="4 5">PH-06</strain>
    </source>
</reference>
<proteinExistence type="predicted"/>
<protein>
    <submittedName>
        <fullName evidence="4">Single-stranded DNA-binding protein</fullName>
    </submittedName>
</protein>
<dbReference type="Proteomes" id="UP000195331">
    <property type="component" value="Chromosome"/>
</dbReference>
<accession>A0A1Y0C1S9</accession>
<feature type="compositionally biased region" description="Low complexity" evidence="3">
    <location>
        <begin position="147"/>
        <end position="157"/>
    </location>
</feature>
<dbReference type="InterPro" id="IPR012340">
    <property type="entry name" value="NA-bd_OB-fold"/>
</dbReference>
<dbReference type="OrthoDB" id="9809878at2"/>
<dbReference type="KEGG" id="mdx:BTO20_11620"/>
<dbReference type="GO" id="GO:0003697">
    <property type="term" value="F:single-stranded DNA binding"/>
    <property type="evidence" value="ECO:0007669"/>
    <property type="project" value="InterPro"/>
</dbReference>
<dbReference type="AlphaFoldDB" id="A0A1Y0C1S9"/>
<name>A0A1Y0C1S9_9MYCO</name>
<evidence type="ECO:0000256" key="3">
    <source>
        <dbReference type="SAM" id="MobiDB-lite"/>
    </source>
</evidence>
<dbReference type="InterPro" id="IPR000424">
    <property type="entry name" value="Primosome_PriB/ssb"/>
</dbReference>
<keyword evidence="5" id="KW-1185">Reference proteome</keyword>
<keyword evidence="1 2" id="KW-0238">DNA-binding</keyword>
<dbReference type="PROSITE" id="PS50935">
    <property type="entry name" value="SSB"/>
    <property type="match status" value="1"/>
</dbReference>
<sequence length="186" mass="19554">MAVSGIAALRPGAHITSERESAMFETPFTIVGNIVTNPVRLRFGDQELFKFRVASNSRRRSAGGTWEPGNSLYVTVNCWGNLARGVSASLGKGDAVVVVGHLYTNEYEDKEGVRRSSVEVRATAVGPDLSRCSAKVELLPKAGGAGAAPDADQPVAPDGERPDTGDDDIDESEVAALEAEALPLSA</sequence>
<organism evidence="4 5">
    <name type="scientific">Mycobacterium dioxanotrophicus</name>
    <dbReference type="NCBI Taxonomy" id="482462"/>
    <lineage>
        <taxon>Bacteria</taxon>
        <taxon>Bacillati</taxon>
        <taxon>Actinomycetota</taxon>
        <taxon>Actinomycetes</taxon>
        <taxon>Mycobacteriales</taxon>
        <taxon>Mycobacteriaceae</taxon>
        <taxon>Mycobacterium</taxon>
    </lineage>
</organism>